<evidence type="ECO:0008006" key="4">
    <source>
        <dbReference type="Google" id="ProtNLM"/>
    </source>
</evidence>
<proteinExistence type="predicted"/>
<evidence type="ECO:0000256" key="1">
    <source>
        <dbReference type="SAM" id="SignalP"/>
    </source>
</evidence>
<dbReference type="SUPFAM" id="SSF53850">
    <property type="entry name" value="Periplasmic binding protein-like II"/>
    <property type="match status" value="1"/>
</dbReference>
<accession>A0ABY0BZJ6</accession>
<organism evidence="2 3">
    <name type="scientific">Aliidiomarina sedimenti</name>
    <dbReference type="NCBI Taxonomy" id="1933879"/>
    <lineage>
        <taxon>Bacteria</taxon>
        <taxon>Pseudomonadati</taxon>
        <taxon>Pseudomonadota</taxon>
        <taxon>Gammaproteobacteria</taxon>
        <taxon>Alteromonadales</taxon>
        <taxon>Idiomarinaceae</taxon>
        <taxon>Aliidiomarina</taxon>
    </lineage>
</organism>
<name>A0ABY0BZJ6_9GAMM</name>
<dbReference type="Gene3D" id="3.40.190.10">
    <property type="entry name" value="Periplasmic binding protein-like II"/>
    <property type="match status" value="1"/>
</dbReference>
<dbReference type="EMBL" id="PIPN01000003">
    <property type="protein sequence ID" value="RUO29957.1"/>
    <property type="molecule type" value="Genomic_DNA"/>
</dbReference>
<gene>
    <name evidence="2" type="ORF">CWE12_08315</name>
</gene>
<evidence type="ECO:0000313" key="2">
    <source>
        <dbReference type="EMBL" id="RUO29957.1"/>
    </source>
</evidence>
<protein>
    <recommendedName>
        <fullName evidence="4">Phosphate ABC transporter substrate-binding protein</fullName>
    </recommendedName>
</protein>
<dbReference type="RefSeq" id="WP_126789228.1">
    <property type="nucleotide sequence ID" value="NZ_PIPN01000003.1"/>
</dbReference>
<keyword evidence="3" id="KW-1185">Reference proteome</keyword>
<feature type="chain" id="PRO_5045856458" description="Phosphate ABC transporter substrate-binding protein" evidence="1">
    <location>
        <begin position="27"/>
        <end position="134"/>
    </location>
</feature>
<comment type="caution">
    <text evidence="2">The sequence shown here is derived from an EMBL/GenBank/DDBJ whole genome shotgun (WGS) entry which is preliminary data.</text>
</comment>
<sequence>MKKLLSSIAVFATSLTLLFFTATASAASGAVVSQAQVDEAVVSRIYLGQSRDLFAVNQMEDSAVRQSFENEVLGRSAEQLRAHWSRLIFTGRASALREVESDEAVLEFVRSNPNTIGYISDVSKAGDLKVIIEF</sequence>
<keyword evidence="1" id="KW-0732">Signal</keyword>
<feature type="signal peptide" evidence="1">
    <location>
        <begin position="1"/>
        <end position="26"/>
    </location>
</feature>
<reference evidence="2 3" key="1">
    <citation type="journal article" date="2018" name="Front. Microbiol.">
        <title>Genome-Based Analysis Reveals the Taxonomy and Diversity of the Family Idiomarinaceae.</title>
        <authorList>
            <person name="Liu Y."/>
            <person name="Lai Q."/>
            <person name="Shao Z."/>
        </authorList>
    </citation>
    <scope>NUCLEOTIDE SEQUENCE [LARGE SCALE GENOMIC DNA]</scope>
    <source>
        <strain evidence="2 3">GBSy1</strain>
    </source>
</reference>
<evidence type="ECO:0000313" key="3">
    <source>
        <dbReference type="Proteomes" id="UP000287410"/>
    </source>
</evidence>
<dbReference type="Proteomes" id="UP000287410">
    <property type="component" value="Unassembled WGS sequence"/>
</dbReference>